<dbReference type="InterPro" id="IPR050471">
    <property type="entry name" value="AB_hydrolase"/>
</dbReference>
<keyword evidence="2" id="KW-0378">Hydrolase</keyword>
<dbReference type="OrthoDB" id="9785847at2"/>
<dbReference type="PANTHER" id="PTHR43433:SF5">
    <property type="entry name" value="AB HYDROLASE-1 DOMAIN-CONTAINING PROTEIN"/>
    <property type="match status" value="1"/>
</dbReference>
<feature type="domain" description="AB hydrolase-1" evidence="1">
    <location>
        <begin position="10"/>
        <end position="237"/>
    </location>
</feature>
<evidence type="ECO:0000313" key="3">
    <source>
        <dbReference type="Proteomes" id="UP000185696"/>
    </source>
</evidence>
<organism evidence="2 3">
    <name type="scientific">Actinophytocola xinjiangensis</name>
    <dbReference type="NCBI Taxonomy" id="485602"/>
    <lineage>
        <taxon>Bacteria</taxon>
        <taxon>Bacillati</taxon>
        <taxon>Actinomycetota</taxon>
        <taxon>Actinomycetes</taxon>
        <taxon>Pseudonocardiales</taxon>
        <taxon>Pseudonocardiaceae</taxon>
    </lineage>
</organism>
<comment type="caution">
    <text evidence="2">The sequence shown here is derived from an EMBL/GenBank/DDBJ whole genome shotgun (WGS) entry which is preliminary data.</text>
</comment>
<sequence>MAYRRRGSGPPLLLLHPLALSGRVWEPLTDRLAADFDVIAPDARGHGESGWDGAEFGVTDLADDVVALLDGLGLASAHVLGMSMGGSVALTLAGRAPGRVDRLVLADSTAWYGEDAVPVWTERAGRVAATARTAQIPFQVDRWFTDAFRRTHPAQVNRVVGIFLATDPAAHAQACLALGHLDSRELLASVTAPTLAFAGEQDYATPPAMSEYLAAHVPDATALTLPDLRHLSLVERPELAGLVRAHLTGAPPPAELPGQDCGCHAEAVAS</sequence>
<dbReference type="PANTHER" id="PTHR43433">
    <property type="entry name" value="HYDROLASE, ALPHA/BETA FOLD FAMILY PROTEIN"/>
    <property type="match status" value="1"/>
</dbReference>
<evidence type="ECO:0000259" key="1">
    <source>
        <dbReference type="Pfam" id="PF00561"/>
    </source>
</evidence>
<dbReference type="InterPro" id="IPR000073">
    <property type="entry name" value="AB_hydrolase_1"/>
</dbReference>
<reference evidence="2 3" key="1">
    <citation type="submission" date="2016-12" db="EMBL/GenBank/DDBJ databases">
        <title>The draft genome sequence of Actinophytocola xinjiangensis.</title>
        <authorList>
            <person name="Wang W."/>
            <person name="Yuan L."/>
        </authorList>
    </citation>
    <scope>NUCLEOTIDE SEQUENCE [LARGE SCALE GENOMIC DNA]</scope>
    <source>
        <strain evidence="2 3">CGMCC 4.4663</strain>
    </source>
</reference>
<dbReference type="SUPFAM" id="SSF53474">
    <property type="entry name" value="alpha/beta-Hydrolases"/>
    <property type="match status" value="1"/>
</dbReference>
<keyword evidence="3" id="KW-1185">Reference proteome</keyword>
<evidence type="ECO:0000313" key="2">
    <source>
        <dbReference type="EMBL" id="OLF06056.1"/>
    </source>
</evidence>
<dbReference type="GO" id="GO:0016787">
    <property type="term" value="F:hydrolase activity"/>
    <property type="evidence" value="ECO:0007669"/>
    <property type="project" value="UniProtKB-KW"/>
</dbReference>
<dbReference type="InterPro" id="IPR029058">
    <property type="entry name" value="AB_hydrolase_fold"/>
</dbReference>
<dbReference type="Proteomes" id="UP000185696">
    <property type="component" value="Unassembled WGS sequence"/>
</dbReference>
<accession>A0A7Z0WFG9</accession>
<dbReference type="AlphaFoldDB" id="A0A7Z0WFG9"/>
<name>A0A7Z0WFG9_9PSEU</name>
<dbReference type="Pfam" id="PF00561">
    <property type="entry name" value="Abhydrolase_1"/>
    <property type="match status" value="1"/>
</dbReference>
<protein>
    <submittedName>
        <fullName evidence="2">Alpha/beta hydrolase</fullName>
    </submittedName>
</protein>
<dbReference type="EMBL" id="MSIF01000024">
    <property type="protein sequence ID" value="OLF06056.1"/>
    <property type="molecule type" value="Genomic_DNA"/>
</dbReference>
<dbReference type="Gene3D" id="3.40.50.1820">
    <property type="entry name" value="alpha/beta hydrolase"/>
    <property type="match status" value="1"/>
</dbReference>
<dbReference type="PRINTS" id="PR00111">
    <property type="entry name" value="ABHYDROLASE"/>
</dbReference>
<proteinExistence type="predicted"/>
<gene>
    <name evidence="2" type="ORF">BLA60_33470</name>
</gene>